<protein>
    <submittedName>
        <fullName evidence="2">Uncharacterized protein</fullName>
    </submittedName>
</protein>
<accession>A0A0G4EFB3</accession>
<feature type="compositionally biased region" description="Basic and acidic residues" evidence="1">
    <location>
        <begin position="126"/>
        <end position="145"/>
    </location>
</feature>
<dbReference type="VEuPathDB" id="CryptoDB:Vbra_11475"/>
<gene>
    <name evidence="2" type="ORF">Vbra_11475</name>
</gene>
<evidence type="ECO:0000256" key="1">
    <source>
        <dbReference type="SAM" id="MobiDB-lite"/>
    </source>
</evidence>
<dbReference type="InParanoid" id="A0A0G4EFB3"/>
<dbReference type="Proteomes" id="UP000041254">
    <property type="component" value="Unassembled WGS sequence"/>
</dbReference>
<keyword evidence="3" id="KW-1185">Reference proteome</keyword>
<proteinExistence type="predicted"/>
<name>A0A0G4EFB3_VITBC</name>
<evidence type="ECO:0000313" key="2">
    <source>
        <dbReference type="EMBL" id="CEL94112.1"/>
    </source>
</evidence>
<reference evidence="2 3" key="1">
    <citation type="submission" date="2014-11" db="EMBL/GenBank/DDBJ databases">
        <authorList>
            <person name="Zhu J."/>
            <person name="Qi W."/>
            <person name="Song R."/>
        </authorList>
    </citation>
    <scope>NUCLEOTIDE SEQUENCE [LARGE SCALE GENOMIC DNA]</scope>
</reference>
<dbReference type="AlphaFoldDB" id="A0A0G4EFB3"/>
<feature type="region of interest" description="Disordered" evidence="1">
    <location>
        <begin position="126"/>
        <end position="163"/>
    </location>
</feature>
<evidence type="ECO:0000313" key="3">
    <source>
        <dbReference type="Proteomes" id="UP000041254"/>
    </source>
</evidence>
<sequence>MQKWKYQRQSMAKLRQRFKQVIRSRVKDVEARLRSQQQLKMGPSSLTVLAPQPPTQLFYPPAIAGVTTPVDVGLSQPINIRRRPSYAYSLRFAQTQNEHKINQQLKAKIGALLALKKLVHDRINQQKEKVGASKSAETEEKKSTAKNEGPQDGPIDAKSLFLA</sequence>
<dbReference type="EMBL" id="CDMY01000206">
    <property type="protein sequence ID" value="CEL94112.1"/>
    <property type="molecule type" value="Genomic_DNA"/>
</dbReference>
<organism evidence="2 3">
    <name type="scientific">Vitrella brassicaformis (strain CCMP3155)</name>
    <dbReference type="NCBI Taxonomy" id="1169540"/>
    <lineage>
        <taxon>Eukaryota</taxon>
        <taxon>Sar</taxon>
        <taxon>Alveolata</taxon>
        <taxon>Colpodellida</taxon>
        <taxon>Vitrellaceae</taxon>
        <taxon>Vitrella</taxon>
    </lineage>
</organism>